<name>A0A9N9PDI3_9GLOM</name>
<evidence type="ECO:0000313" key="1">
    <source>
        <dbReference type="EMBL" id="CAG8836698.1"/>
    </source>
</evidence>
<comment type="caution">
    <text evidence="1">The sequence shown here is derived from an EMBL/GenBank/DDBJ whole genome shotgun (WGS) entry which is preliminary data.</text>
</comment>
<proteinExistence type="predicted"/>
<protein>
    <submittedName>
        <fullName evidence="1">15028_t:CDS:1</fullName>
    </submittedName>
</protein>
<feature type="non-terminal residue" evidence="1">
    <location>
        <position position="61"/>
    </location>
</feature>
<accession>A0A9N9PDI3</accession>
<reference evidence="1" key="1">
    <citation type="submission" date="2021-06" db="EMBL/GenBank/DDBJ databases">
        <authorList>
            <person name="Kallberg Y."/>
            <person name="Tangrot J."/>
            <person name="Rosling A."/>
        </authorList>
    </citation>
    <scope>NUCLEOTIDE SEQUENCE</scope>
    <source>
        <strain evidence="1">FL966</strain>
    </source>
</reference>
<feature type="non-terminal residue" evidence="1">
    <location>
        <position position="1"/>
    </location>
</feature>
<keyword evidence="2" id="KW-1185">Reference proteome</keyword>
<dbReference type="AlphaFoldDB" id="A0A9N9PDI3"/>
<evidence type="ECO:0000313" key="2">
    <source>
        <dbReference type="Proteomes" id="UP000789759"/>
    </source>
</evidence>
<dbReference type="OrthoDB" id="10387171at2759"/>
<sequence>SIPFKVESVYNCYAALARYLHKNSAMNNVRLWDKYSFSRTFRCLDEKMKSLQNVNYKNILK</sequence>
<gene>
    <name evidence="1" type="ORF">CPELLU_LOCUS21432</name>
</gene>
<dbReference type="EMBL" id="CAJVQA010079346">
    <property type="protein sequence ID" value="CAG8836698.1"/>
    <property type="molecule type" value="Genomic_DNA"/>
</dbReference>
<dbReference type="Proteomes" id="UP000789759">
    <property type="component" value="Unassembled WGS sequence"/>
</dbReference>
<organism evidence="1 2">
    <name type="scientific">Cetraspora pellucida</name>
    <dbReference type="NCBI Taxonomy" id="1433469"/>
    <lineage>
        <taxon>Eukaryota</taxon>
        <taxon>Fungi</taxon>
        <taxon>Fungi incertae sedis</taxon>
        <taxon>Mucoromycota</taxon>
        <taxon>Glomeromycotina</taxon>
        <taxon>Glomeromycetes</taxon>
        <taxon>Diversisporales</taxon>
        <taxon>Gigasporaceae</taxon>
        <taxon>Cetraspora</taxon>
    </lineage>
</organism>